<comment type="function">
    <text evidence="6">Component of the Mediator complex, a coactivator involved in the regulated transcription of nearly all RNA polymerase II-dependent genes. Mediator functions as a bridge to convey information from gene-specific regulatory proteins to the basal RNA polymerase II transcription machinery. Mediator is recruited to promoters by direct interactions with regulatory proteins and serves as a scaffold for the assembly of a functional preinitiation complex with RNA polymerase II and the general transcription factors.</text>
</comment>
<dbReference type="EMBL" id="JAVRRJ010000005">
    <property type="protein sequence ID" value="KAK5084738.1"/>
    <property type="molecule type" value="Genomic_DNA"/>
</dbReference>
<evidence type="ECO:0000313" key="9">
    <source>
        <dbReference type="EMBL" id="KAK5084738.1"/>
    </source>
</evidence>
<comment type="subunit">
    <text evidence="6">Component of the Mediator complex.</text>
</comment>
<keyword evidence="5 6" id="KW-0539">Nucleus</keyword>
<dbReference type="Pfam" id="PF09748">
    <property type="entry name" value="Med10"/>
    <property type="match status" value="1"/>
</dbReference>
<evidence type="ECO:0000256" key="7">
    <source>
        <dbReference type="SAM" id="Coils"/>
    </source>
</evidence>
<dbReference type="GO" id="GO:0016592">
    <property type="term" value="C:mediator complex"/>
    <property type="evidence" value="ECO:0007669"/>
    <property type="project" value="InterPro"/>
</dbReference>
<evidence type="ECO:0000256" key="6">
    <source>
        <dbReference type="RuleBase" id="RU364146"/>
    </source>
</evidence>
<evidence type="ECO:0000256" key="2">
    <source>
        <dbReference type="ARBA" id="ARBA00005389"/>
    </source>
</evidence>
<keyword evidence="3 6" id="KW-0805">Transcription regulation</keyword>
<accession>A0AAN7SYI4</accession>
<feature type="compositionally biased region" description="Low complexity" evidence="8">
    <location>
        <begin position="386"/>
        <end position="399"/>
    </location>
</feature>
<proteinExistence type="inferred from homology"/>
<protein>
    <recommendedName>
        <fullName evidence="6">Mediator of RNA polymerase II transcription subunit 10</fullName>
    </recommendedName>
    <alternativeName>
        <fullName evidence="6">Mediator complex subunit 10</fullName>
    </alternativeName>
</protein>
<evidence type="ECO:0000313" key="10">
    <source>
        <dbReference type="Proteomes" id="UP001309876"/>
    </source>
</evidence>
<keyword evidence="6" id="KW-0010">Activator</keyword>
<comment type="caution">
    <text evidence="9">The sequence shown here is derived from an EMBL/GenBank/DDBJ whole genome shotgun (WGS) entry which is preliminary data.</text>
</comment>
<organism evidence="9 10">
    <name type="scientific">Lithohypha guttulata</name>
    <dbReference type="NCBI Taxonomy" id="1690604"/>
    <lineage>
        <taxon>Eukaryota</taxon>
        <taxon>Fungi</taxon>
        <taxon>Dikarya</taxon>
        <taxon>Ascomycota</taxon>
        <taxon>Pezizomycotina</taxon>
        <taxon>Eurotiomycetes</taxon>
        <taxon>Chaetothyriomycetidae</taxon>
        <taxon>Chaetothyriales</taxon>
        <taxon>Trichomeriaceae</taxon>
        <taxon>Lithohypha</taxon>
    </lineage>
</organism>
<dbReference type="AlphaFoldDB" id="A0AAN7SYI4"/>
<evidence type="ECO:0000256" key="5">
    <source>
        <dbReference type="ARBA" id="ARBA00023242"/>
    </source>
</evidence>
<keyword evidence="7" id="KW-0175">Coiled coil</keyword>
<dbReference type="GO" id="GO:0003712">
    <property type="term" value="F:transcription coregulator activity"/>
    <property type="evidence" value="ECO:0007669"/>
    <property type="project" value="InterPro"/>
</dbReference>
<dbReference type="GO" id="GO:0006357">
    <property type="term" value="P:regulation of transcription by RNA polymerase II"/>
    <property type="evidence" value="ECO:0007669"/>
    <property type="project" value="InterPro"/>
</dbReference>
<evidence type="ECO:0000256" key="8">
    <source>
        <dbReference type="SAM" id="MobiDB-lite"/>
    </source>
</evidence>
<sequence length="399" mass="44061">MPPRQKTTLEPILDSHKPGKAEPIESLIHNGFLTLPSPQLASLVARKRLEIVSRRADIYFAKSKSLSIDLHQKYQQATREAEEKKNLEEEEKQRKREAAKFAKKAAENAIGFLSFKYGRSVEDRQEIGHWPAYVLLAKSAASATTSLLIDDKRGRLTRAGSIAARKSFDKPSHPSTERPGISPISTNISIFQFAPGIHPPLTPADSNDSRRQSLLYAPVSGSYEGGPGSMADAARPDTTNGVEDSIKGVIQELFTLQQHVSAFRSENQERLNHQVEEVGRSIGRLEEIVTLPNNPLNNVNVAPEIIDYVDDGRNPDIFTRDFIELVQRGNAVLNGKQKAFKDFSKVFATKLKDVFDGMDDEIDLIMGDAGMEERDGEWIDKGLQNGSGNKNSNGNGNGA</sequence>
<dbReference type="InterPro" id="IPR019145">
    <property type="entry name" value="Mediator_Med10"/>
</dbReference>
<feature type="coiled-coil region" evidence="7">
    <location>
        <begin position="70"/>
        <end position="107"/>
    </location>
</feature>
<comment type="subcellular location">
    <subcellularLocation>
        <location evidence="1 6">Nucleus</location>
    </subcellularLocation>
</comment>
<keyword evidence="10" id="KW-1185">Reference proteome</keyword>
<name>A0AAN7SYI4_9EURO</name>
<feature type="region of interest" description="Disordered" evidence="8">
    <location>
        <begin position="218"/>
        <end position="240"/>
    </location>
</feature>
<feature type="region of interest" description="Disordered" evidence="8">
    <location>
        <begin position="1"/>
        <end position="20"/>
    </location>
</feature>
<gene>
    <name evidence="9" type="primary">NUT2</name>
    <name evidence="6" type="synonym">MED10</name>
    <name evidence="9" type="ORF">LTR05_005816</name>
</gene>
<evidence type="ECO:0000256" key="4">
    <source>
        <dbReference type="ARBA" id="ARBA00023163"/>
    </source>
</evidence>
<evidence type="ECO:0000256" key="1">
    <source>
        <dbReference type="ARBA" id="ARBA00004123"/>
    </source>
</evidence>
<evidence type="ECO:0000256" key="3">
    <source>
        <dbReference type="ARBA" id="ARBA00023015"/>
    </source>
</evidence>
<dbReference type="Proteomes" id="UP001309876">
    <property type="component" value="Unassembled WGS sequence"/>
</dbReference>
<reference evidence="9 10" key="1">
    <citation type="submission" date="2023-08" db="EMBL/GenBank/DDBJ databases">
        <title>Black Yeasts Isolated from many extreme environments.</title>
        <authorList>
            <person name="Coleine C."/>
            <person name="Stajich J.E."/>
            <person name="Selbmann L."/>
        </authorList>
    </citation>
    <scope>NUCLEOTIDE SEQUENCE [LARGE SCALE GENOMIC DNA]</scope>
    <source>
        <strain evidence="9 10">CCFEE 5910</strain>
    </source>
</reference>
<feature type="region of interest" description="Disordered" evidence="8">
    <location>
        <begin position="378"/>
        <end position="399"/>
    </location>
</feature>
<comment type="similarity">
    <text evidence="2 6">Belongs to the Mediator complex subunit 10 family.</text>
</comment>
<keyword evidence="4 6" id="KW-0804">Transcription</keyword>